<keyword evidence="2" id="KW-1185">Reference proteome</keyword>
<organism evidence="1 2">
    <name type="scientific">Arcobacter roscoffensis</name>
    <dbReference type="NCBI Taxonomy" id="2961520"/>
    <lineage>
        <taxon>Bacteria</taxon>
        <taxon>Pseudomonadati</taxon>
        <taxon>Campylobacterota</taxon>
        <taxon>Epsilonproteobacteria</taxon>
        <taxon>Campylobacterales</taxon>
        <taxon>Arcobacteraceae</taxon>
        <taxon>Arcobacter</taxon>
    </lineage>
</organism>
<evidence type="ECO:0000313" key="1">
    <source>
        <dbReference type="EMBL" id="UTJ06482.1"/>
    </source>
</evidence>
<evidence type="ECO:0008006" key="3">
    <source>
        <dbReference type="Google" id="ProtNLM"/>
    </source>
</evidence>
<dbReference type="RefSeq" id="WP_254576661.1">
    <property type="nucleotide sequence ID" value="NZ_CP100595.1"/>
</dbReference>
<dbReference type="Proteomes" id="UP001060012">
    <property type="component" value="Chromosome"/>
</dbReference>
<name>A0ABY5E2S2_9BACT</name>
<sequence>MNIFLSFIKKAIDDKNYVSFTYENKLYKSVKPLKLSNENLLHTNKGVFEFSKIKNLTVLKDRF</sequence>
<proteinExistence type="predicted"/>
<evidence type="ECO:0000313" key="2">
    <source>
        <dbReference type="Proteomes" id="UP001060012"/>
    </source>
</evidence>
<accession>A0ABY5E2S2</accession>
<gene>
    <name evidence="1" type="ORF">NJU99_14750</name>
</gene>
<protein>
    <recommendedName>
        <fullName evidence="3">HipA N-terminal subdomain 1 domain-containing protein</fullName>
    </recommendedName>
</protein>
<dbReference type="EMBL" id="CP100595">
    <property type="protein sequence ID" value="UTJ06482.1"/>
    <property type="molecule type" value="Genomic_DNA"/>
</dbReference>
<reference evidence="1" key="1">
    <citation type="submission" date="2022-07" db="EMBL/GenBank/DDBJ databases">
        <title>Arcobacter roscoffensis sp. nov., a marine bacterium isolated from coastal seawater collected from Roscoff, France.</title>
        <authorList>
            <person name="Pascual J."/>
            <person name="Lepeaux C."/>
            <person name="Methner A."/>
            <person name="Overmann J."/>
        </authorList>
    </citation>
    <scope>NUCLEOTIDE SEQUENCE</scope>
    <source>
        <strain evidence="1">ARW1-2F2</strain>
    </source>
</reference>